<sequence>MLLLLLLVVLPGVAFFSFLMFGETTHIHIHIQPNQSCAMKAPPLALPALPVEVREILSKSNPNYPIFYRDESFLERRS</sequence>
<feature type="signal peptide" evidence="1">
    <location>
        <begin position="1"/>
        <end position="15"/>
    </location>
</feature>
<evidence type="ECO:0000313" key="2">
    <source>
        <dbReference type="EMBL" id="MBW30550.1"/>
    </source>
</evidence>
<accession>A0A2M3ZQ19</accession>
<protein>
    <submittedName>
        <fullName evidence="2">Putative secreted peptide</fullName>
    </submittedName>
</protein>
<dbReference type="EMBL" id="GGFM01009799">
    <property type="protein sequence ID" value="MBW30550.1"/>
    <property type="molecule type" value="Transcribed_RNA"/>
</dbReference>
<organism evidence="2">
    <name type="scientific">Anopheles braziliensis</name>
    <dbReference type="NCBI Taxonomy" id="58242"/>
    <lineage>
        <taxon>Eukaryota</taxon>
        <taxon>Metazoa</taxon>
        <taxon>Ecdysozoa</taxon>
        <taxon>Arthropoda</taxon>
        <taxon>Hexapoda</taxon>
        <taxon>Insecta</taxon>
        <taxon>Pterygota</taxon>
        <taxon>Neoptera</taxon>
        <taxon>Endopterygota</taxon>
        <taxon>Diptera</taxon>
        <taxon>Nematocera</taxon>
        <taxon>Culicoidea</taxon>
        <taxon>Culicidae</taxon>
        <taxon>Anophelinae</taxon>
        <taxon>Anopheles</taxon>
    </lineage>
</organism>
<evidence type="ECO:0000256" key="1">
    <source>
        <dbReference type="SAM" id="SignalP"/>
    </source>
</evidence>
<dbReference type="AlphaFoldDB" id="A0A2M3ZQ19"/>
<feature type="chain" id="PRO_5014753194" evidence="1">
    <location>
        <begin position="16"/>
        <end position="78"/>
    </location>
</feature>
<keyword evidence="1" id="KW-0732">Signal</keyword>
<proteinExistence type="predicted"/>
<reference evidence="2" key="1">
    <citation type="submission" date="2018-01" db="EMBL/GenBank/DDBJ databases">
        <title>An insight into the sialome of Amazonian anophelines.</title>
        <authorList>
            <person name="Ribeiro J.M."/>
            <person name="Scarpassa V."/>
            <person name="Calvo E."/>
        </authorList>
    </citation>
    <scope>NUCLEOTIDE SEQUENCE</scope>
    <source>
        <tissue evidence="2">Salivary glands</tissue>
    </source>
</reference>
<name>A0A2M3ZQ19_9DIPT</name>